<evidence type="ECO:0000313" key="4">
    <source>
        <dbReference type="Proteomes" id="UP000249616"/>
    </source>
</evidence>
<keyword evidence="2" id="KW-0732">Signal</keyword>
<evidence type="ECO:0000313" key="3">
    <source>
        <dbReference type="EMBL" id="AWW43607.1"/>
    </source>
</evidence>
<feature type="compositionally biased region" description="Basic and acidic residues" evidence="1">
    <location>
        <begin position="203"/>
        <end position="212"/>
    </location>
</feature>
<dbReference type="SUPFAM" id="SSF56973">
    <property type="entry name" value="Aerolisin/ETX pore-forming domain"/>
    <property type="match status" value="1"/>
</dbReference>
<accession>A0A2Z4JF81</accession>
<dbReference type="EMBL" id="CP030074">
    <property type="protein sequence ID" value="AWW43607.1"/>
    <property type="molecule type" value="Genomic_DNA"/>
</dbReference>
<evidence type="ECO:0000256" key="1">
    <source>
        <dbReference type="SAM" id="MobiDB-lite"/>
    </source>
</evidence>
<sequence length="212" mass="23420">MSYAHHRARWAGALALLLAGGGLVGGPSAQAEESPPTDRELLAKCDNGTKKCVFHPTGGLTITPGEDHRVGDLAFNCTEDDQTSSRAWEDTTGETNTHKVSLREDFETDFLGFIKIFKASFEQSFTRTWSSSHTESQTTFINVPAGHVGWVTRAPKVQKVEGTVELIFEDRFEGKRYWYVPFEATGPAEGEPSVKTQRSRPMTAEERGTYCA</sequence>
<dbReference type="RefSeq" id="WP_112443364.1">
    <property type="nucleotide sequence ID" value="NZ_CBDRHE010000073.1"/>
</dbReference>
<dbReference type="AlphaFoldDB" id="A0A2Z4JF81"/>
<dbReference type="Proteomes" id="UP000249616">
    <property type="component" value="Plasmid unnamed1"/>
</dbReference>
<geneLocation type="plasmid" evidence="3 4">
    <name>unnamed1</name>
</geneLocation>
<name>A0A2Z4JF81_9ACTN</name>
<protein>
    <recommendedName>
        <fullName evidence="5">DUF3558 domain-containing protein</fullName>
    </recommendedName>
</protein>
<feature type="chain" id="PRO_5016324930" description="DUF3558 domain-containing protein" evidence="2">
    <location>
        <begin position="32"/>
        <end position="212"/>
    </location>
</feature>
<keyword evidence="3" id="KW-0614">Plasmid</keyword>
<reference evidence="4" key="1">
    <citation type="submission" date="2018-06" db="EMBL/GenBank/DDBJ databases">
        <authorList>
            <person name="Li K."/>
        </authorList>
    </citation>
    <scope>NUCLEOTIDE SEQUENCE [LARGE SCALE GENOMIC DNA]</scope>
    <source>
        <strain evidence="4">ZFG47</strain>
        <plasmid evidence="4">unnamed1</plasmid>
    </source>
</reference>
<evidence type="ECO:0000256" key="2">
    <source>
        <dbReference type="SAM" id="SignalP"/>
    </source>
</evidence>
<gene>
    <name evidence="3" type="ORF">DN051_41255</name>
</gene>
<keyword evidence="4" id="KW-1185">Reference proteome</keyword>
<feature type="signal peptide" evidence="2">
    <location>
        <begin position="1"/>
        <end position="31"/>
    </location>
</feature>
<dbReference type="KEGG" id="scad:DN051_41255"/>
<organism evidence="3 4">
    <name type="scientific">Streptomyces cadmiisoli</name>
    <dbReference type="NCBI Taxonomy" id="2184053"/>
    <lineage>
        <taxon>Bacteria</taxon>
        <taxon>Bacillati</taxon>
        <taxon>Actinomycetota</taxon>
        <taxon>Actinomycetes</taxon>
        <taxon>Kitasatosporales</taxon>
        <taxon>Streptomycetaceae</taxon>
        <taxon>Streptomyces</taxon>
        <taxon>Streptomyces aurantiacus group</taxon>
    </lineage>
</organism>
<feature type="region of interest" description="Disordered" evidence="1">
    <location>
        <begin position="188"/>
        <end position="212"/>
    </location>
</feature>
<evidence type="ECO:0008006" key="5">
    <source>
        <dbReference type="Google" id="ProtNLM"/>
    </source>
</evidence>
<proteinExistence type="predicted"/>